<dbReference type="InterPro" id="IPR036770">
    <property type="entry name" value="Ankyrin_rpt-contain_sf"/>
</dbReference>
<feature type="repeat" description="ANK" evidence="2">
    <location>
        <begin position="32"/>
        <end position="64"/>
    </location>
</feature>
<dbReference type="EMBL" id="CASHTH010003755">
    <property type="protein sequence ID" value="CAI8048882.1"/>
    <property type="molecule type" value="Genomic_DNA"/>
</dbReference>
<dbReference type="SMART" id="SM00248">
    <property type="entry name" value="ANK"/>
    <property type="match status" value="2"/>
</dbReference>
<dbReference type="GO" id="GO:0000062">
    <property type="term" value="F:fatty-acyl-CoA binding"/>
    <property type="evidence" value="ECO:0007669"/>
    <property type="project" value="TreeGrafter"/>
</dbReference>
<organism evidence="3 4">
    <name type="scientific">Geodia barretti</name>
    <name type="common">Barrett's horny sponge</name>
    <dbReference type="NCBI Taxonomy" id="519541"/>
    <lineage>
        <taxon>Eukaryota</taxon>
        <taxon>Metazoa</taxon>
        <taxon>Porifera</taxon>
        <taxon>Demospongiae</taxon>
        <taxon>Heteroscleromorpha</taxon>
        <taxon>Tetractinellida</taxon>
        <taxon>Astrophorina</taxon>
        <taxon>Geodiidae</taxon>
        <taxon>Geodia</taxon>
    </lineage>
</organism>
<evidence type="ECO:0000313" key="3">
    <source>
        <dbReference type="EMBL" id="CAI8048882.1"/>
    </source>
</evidence>
<comment type="caution">
    <text evidence="3">The sequence shown here is derived from an EMBL/GenBank/DDBJ whole genome shotgun (WGS) entry which is preliminary data.</text>
</comment>
<keyword evidence="2" id="KW-0040">ANK repeat</keyword>
<dbReference type="Gene3D" id="1.25.40.20">
    <property type="entry name" value="Ankyrin repeat-containing domain"/>
    <property type="match status" value="1"/>
</dbReference>
<dbReference type="Pfam" id="PF12796">
    <property type="entry name" value="Ank_2"/>
    <property type="match status" value="1"/>
</dbReference>
<name>A0AA35XFH9_GEOBA</name>
<proteinExistence type="predicted"/>
<reference evidence="3" key="1">
    <citation type="submission" date="2023-03" db="EMBL/GenBank/DDBJ databases">
        <authorList>
            <person name="Steffen K."/>
            <person name="Cardenas P."/>
        </authorList>
    </citation>
    <scope>NUCLEOTIDE SEQUENCE</scope>
</reference>
<dbReference type="PROSITE" id="PS50088">
    <property type="entry name" value="ANK_REPEAT"/>
    <property type="match status" value="2"/>
</dbReference>
<dbReference type="Proteomes" id="UP001174909">
    <property type="component" value="Unassembled WGS sequence"/>
</dbReference>
<protein>
    <submittedName>
        <fullName evidence="3">Acyl-CoA-binding domain-containing protein 6</fullName>
    </submittedName>
</protein>
<dbReference type="InterPro" id="IPR002110">
    <property type="entry name" value="Ankyrin_rpt"/>
</dbReference>
<dbReference type="AlphaFoldDB" id="A0AA35XFH9"/>
<dbReference type="PANTHER" id="PTHR24119:SF0">
    <property type="entry name" value="ACYL-COA-BINDING DOMAIN-CONTAINING PROTEIN 6"/>
    <property type="match status" value="1"/>
</dbReference>
<dbReference type="PANTHER" id="PTHR24119">
    <property type="entry name" value="ACYL-COA-BINDING DOMAIN-CONTAINING PROTEIN 6"/>
    <property type="match status" value="1"/>
</dbReference>
<feature type="repeat" description="ANK" evidence="2">
    <location>
        <begin position="1"/>
        <end position="31"/>
    </location>
</feature>
<gene>
    <name evidence="3" type="ORF">GBAR_LOCUS26939</name>
</gene>
<accession>A0AA35XFH9</accession>
<evidence type="ECO:0000313" key="4">
    <source>
        <dbReference type="Proteomes" id="UP001174909"/>
    </source>
</evidence>
<dbReference type="PROSITE" id="PS50297">
    <property type="entry name" value="ANK_REP_REGION"/>
    <property type="match status" value="2"/>
</dbReference>
<dbReference type="SUPFAM" id="SSF48403">
    <property type="entry name" value="Ankyrin repeat"/>
    <property type="match status" value="1"/>
</dbReference>
<keyword evidence="1" id="KW-0446">Lipid-binding</keyword>
<evidence type="ECO:0000256" key="2">
    <source>
        <dbReference type="PROSITE-ProRule" id="PRU00023"/>
    </source>
</evidence>
<evidence type="ECO:0000256" key="1">
    <source>
        <dbReference type="ARBA" id="ARBA00023121"/>
    </source>
</evidence>
<keyword evidence="4" id="KW-1185">Reference proteome</keyword>
<sequence>MTLLHWACDRGRLNIVELLATRGADINSQDDDKQTPLHYASSCDQVDVVTYLLSKGADPSIKDCDDLTPAQVAGDPSTRQLFHTLSDQ</sequence>